<comment type="similarity">
    <text evidence="1">Belongs to the plant LTP family.</text>
</comment>
<evidence type="ECO:0000256" key="3">
    <source>
        <dbReference type="ARBA" id="ARBA00023157"/>
    </source>
</evidence>
<feature type="compositionally biased region" description="Gly residues" evidence="5">
    <location>
        <begin position="148"/>
        <end position="160"/>
    </location>
</feature>
<feature type="region of interest" description="Disordered" evidence="5">
    <location>
        <begin position="141"/>
        <end position="171"/>
    </location>
</feature>
<feature type="signal peptide" evidence="6">
    <location>
        <begin position="1"/>
        <end position="18"/>
    </location>
</feature>
<name>A0AAV7EU92_ARIFI</name>
<reference evidence="8 9" key="1">
    <citation type="submission" date="2021-07" db="EMBL/GenBank/DDBJ databases">
        <title>The Aristolochia fimbriata genome: insights into angiosperm evolution, floral development and chemical biosynthesis.</title>
        <authorList>
            <person name="Jiao Y."/>
        </authorList>
    </citation>
    <scope>NUCLEOTIDE SEQUENCE [LARGE SCALE GENOMIC DNA]</scope>
    <source>
        <strain evidence="8">IBCAS-2021</strain>
        <tissue evidence="8">Leaf</tissue>
    </source>
</reference>
<dbReference type="AlphaFoldDB" id="A0AAV7EU92"/>
<comment type="caution">
    <text evidence="8">The sequence shown here is derived from an EMBL/GenBank/DDBJ whole genome shotgun (WGS) entry which is preliminary data.</text>
</comment>
<evidence type="ECO:0000256" key="2">
    <source>
        <dbReference type="ARBA" id="ARBA00022729"/>
    </source>
</evidence>
<evidence type="ECO:0000256" key="4">
    <source>
        <dbReference type="ARBA" id="ARBA00023180"/>
    </source>
</evidence>
<keyword evidence="4" id="KW-0325">Glycoprotein</keyword>
<evidence type="ECO:0000259" key="7">
    <source>
        <dbReference type="SMART" id="SM00499"/>
    </source>
</evidence>
<sequence length="197" mass="21084">MASLFTTQFRFLLVLVLASIGRSDFQADRAECQNGLLAMASCIGYVSVNSRANQPTPDCCKGVIQVLEKQMKCLCLLIKDRNEPMLGINFNITRSLSLPVFCKTHTNISECIDLLHVPADSTEAKDFKHFAAMSPSLSTPFAEKGNSSSGGNGAGAGAGMGMESRTPVKSSGGRARMEAIQLVLGPLISFLSLVMFV</sequence>
<organism evidence="8 9">
    <name type="scientific">Aristolochia fimbriata</name>
    <name type="common">White veined hardy Dutchman's pipe vine</name>
    <dbReference type="NCBI Taxonomy" id="158543"/>
    <lineage>
        <taxon>Eukaryota</taxon>
        <taxon>Viridiplantae</taxon>
        <taxon>Streptophyta</taxon>
        <taxon>Embryophyta</taxon>
        <taxon>Tracheophyta</taxon>
        <taxon>Spermatophyta</taxon>
        <taxon>Magnoliopsida</taxon>
        <taxon>Magnoliidae</taxon>
        <taxon>Piperales</taxon>
        <taxon>Aristolochiaceae</taxon>
        <taxon>Aristolochia</taxon>
    </lineage>
</organism>
<keyword evidence="3" id="KW-1015">Disulfide bond</keyword>
<evidence type="ECO:0000256" key="5">
    <source>
        <dbReference type="SAM" id="MobiDB-lite"/>
    </source>
</evidence>
<dbReference type="Pfam" id="PF14368">
    <property type="entry name" value="LTP_2"/>
    <property type="match status" value="1"/>
</dbReference>
<proteinExistence type="inferred from homology"/>
<dbReference type="SUPFAM" id="SSF47699">
    <property type="entry name" value="Bifunctional inhibitor/lipid-transfer protein/seed storage 2S albumin"/>
    <property type="match status" value="1"/>
</dbReference>
<dbReference type="EMBL" id="JAINDJ010000003">
    <property type="protein sequence ID" value="KAG9452422.1"/>
    <property type="molecule type" value="Genomic_DNA"/>
</dbReference>
<accession>A0AAV7EU92</accession>
<feature type="domain" description="Bifunctional inhibitor/plant lipid transfer protein/seed storage helical" evidence="7">
    <location>
        <begin position="32"/>
        <end position="111"/>
    </location>
</feature>
<dbReference type="Proteomes" id="UP000825729">
    <property type="component" value="Unassembled WGS sequence"/>
</dbReference>
<evidence type="ECO:0000313" key="9">
    <source>
        <dbReference type="Proteomes" id="UP000825729"/>
    </source>
</evidence>
<feature type="chain" id="PRO_5043787249" description="Bifunctional inhibitor/plant lipid transfer protein/seed storage helical domain-containing protein" evidence="6">
    <location>
        <begin position="19"/>
        <end position="197"/>
    </location>
</feature>
<dbReference type="InterPro" id="IPR036312">
    <property type="entry name" value="Bifun_inhib/LTP/seed_sf"/>
</dbReference>
<dbReference type="Gene3D" id="1.10.110.10">
    <property type="entry name" value="Plant lipid-transfer and hydrophobic proteins"/>
    <property type="match status" value="1"/>
</dbReference>
<protein>
    <recommendedName>
        <fullName evidence="7">Bifunctional inhibitor/plant lipid transfer protein/seed storage helical domain-containing protein</fullName>
    </recommendedName>
</protein>
<evidence type="ECO:0000313" key="8">
    <source>
        <dbReference type="EMBL" id="KAG9452422.1"/>
    </source>
</evidence>
<gene>
    <name evidence="8" type="ORF">H6P81_005326</name>
</gene>
<dbReference type="InterPro" id="IPR043325">
    <property type="entry name" value="LTSS"/>
</dbReference>
<keyword evidence="9" id="KW-1185">Reference proteome</keyword>
<evidence type="ECO:0000256" key="1">
    <source>
        <dbReference type="ARBA" id="ARBA00009748"/>
    </source>
</evidence>
<dbReference type="CDD" id="cd00010">
    <property type="entry name" value="AAI_LTSS"/>
    <property type="match status" value="1"/>
</dbReference>
<dbReference type="PANTHER" id="PTHR33044">
    <property type="entry name" value="BIFUNCTIONAL INHIBITOR/LIPID-TRANSFER PROTEIN/SEED STORAGE 2S ALBUMIN SUPERFAMILY PROTEIN-RELATED"/>
    <property type="match status" value="1"/>
</dbReference>
<dbReference type="InterPro" id="IPR016140">
    <property type="entry name" value="Bifunc_inhib/LTP/seed_store"/>
</dbReference>
<keyword evidence="2 6" id="KW-0732">Signal</keyword>
<dbReference type="SMART" id="SM00499">
    <property type="entry name" value="AAI"/>
    <property type="match status" value="1"/>
</dbReference>
<evidence type="ECO:0000256" key="6">
    <source>
        <dbReference type="SAM" id="SignalP"/>
    </source>
</evidence>